<dbReference type="Proteomes" id="UP000001401">
    <property type="component" value="Chromosome"/>
</dbReference>
<reference evidence="9" key="1">
    <citation type="submission" date="2010-12" db="EMBL/GenBank/DDBJ databases">
        <title>Complete sequence of Bacillus cellulosilyticus DSM 2522.</title>
        <authorList>
            <consortium name="US DOE Joint Genome Institute"/>
            <person name="Lucas S."/>
            <person name="Copeland A."/>
            <person name="Lapidus A."/>
            <person name="Cheng J.-F."/>
            <person name="Bruce D."/>
            <person name="Goodwin L."/>
            <person name="Pitluck S."/>
            <person name="Chertkov O."/>
            <person name="Detter J.C."/>
            <person name="Han C."/>
            <person name="Tapia R."/>
            <person name="Land M."/>
            <person name="Hauser L."/>
            <person name="Jeffries C."/>
            <person name="Kyrpides N."/>
            <person name="Ivanova N."/>
            <person name="Mikhailova N."/>
            <person name="Brumm P."/>
            <person name="Mead D."/>
            <person name="Woyke T."/>
        </authorList>
    </citation>
    <scope>NUCLEOTIDE SEQUENCE [LARGE SCALE GENOMIC DNA]</scope>
    <source>
        <strain evidence="9">DSM 2522</strain>
    </source>
</reference>
<feature type="transmembrane region" description="Helical" evidence="8">
    <location>
        <begin position="251"/>
        <end position="270"/>
    </location>
</feature>
<dbReference type="Pfam" id="PF01554">
    <property type="entry name" value="MatE"/>
    <property type="match status" value="2"/>
</dbReference>
<dbReference type="AlphaFoldDB" id="E6TY08"/>
<dbReference type="InterPro" id="IPR002528">
    <property type="entry name" value="MATE_fam"/>
</dbReference>
<evidence type="ECO:0000256" key="4">
    <source>
        <dbReference type="ARBA" id="ARBA00022475"/>
    </source>
</evidence>
<dbReference type="InterPro" id="IPR047135">
    <property type="entry name" value="YsiQ"/>
</dbReference>
<feature type="transmembrane region" description="Helical" evidence="8">
    <location>
        <begin position="316"/>
        <end position="337"/>
    </location>
</feature>
<dbReference type="PANTHER" id="PTHR42925:SF1">
    <property type="entry name" value="VIRULENCE FACTOR MVIN"/>
    <property type="match status" value="1"/>
</dbReference>
<evidence type="ECO:0000256" key="7">
    <source>
        <dbReference type="ARBA" id="ARBA00023136"/>
    </source>
</evidence>
<evidence type="ECO:0000256" key="6">
    <source>
        <dbReference type="ARBA" id="ARBA00022989"/>
    </source>
</evidence>
<name>E6TY08_EVAC2</name>
<comment type="subcellular location">
    <subcellularLocation>
        <location evidence="1">Cell membrane</location>
        <topology evidence="1">Multi-pass membrane protein</topology>
    </subcellularLocation>
</comment>
<feature type="transmembrane region" description="Helical" evidence="8">
    <location>
        <begin position="387"/>
        <end position="405"/>
    </location>
</feature>
<dbReference type="GO" id="GO:0042910">
    <property type="term" value="F:xenobiotic transmembrane transporter activity"/>
    <property type="evidence" value="ECO:0007669"/>
    <property type="project" value="InterPro"/>
</dbReference>
<dbReference type="NCBIfam" id="TIGR00797">
    <property type="entry name" value="matE"/>
    <property type="match status" value="1"/>
</dbReference>
<gene>
    <name evidence="9" type="ordered locus">Bcell_2971</name>
</gene>
<comment type="similarity">
    <text evidence="2">Belongs to the multi antimicrobial extrusion (MATE) (TC 2.A.66.1) family.</text>
</comment>
<dbReference type="STRING" id="649639.Bcell_2971"/>
<dbReference type="GO" id="GO:0015297">
    <property type="term" value="F:antiporter activity"/>
    <property type="evidence" value="ECO:0007669"/>
    <property type="project" value="InterPro"/>
</dbReference>
<feature type="transmembrane region" description="Helical" evidence="8">
    <location>
        <begin position="357"/>
        <end position="375"/>
    </location>
</feature>
<feature type="transmembrane region" description="Helical" evidence="8">
    <location>
        <begin position="411"/>
        <end position="432"/>
    </location>
</feature>
<evidence type="ECO:0000256" key="8">
    <source>
        <dbReference type="SAM" id="Phobius"/>
    </source>
</evidence>
<dbReference type="OrthoDB" id="9806302at2"/>
<keyword evidence="4" id="KW-1003">Cell membrane</keyword>
<dbReference type="PANTHER" id="PTHR42925">
    <property type="entry name" value="MULTIDRUG AND TOXIN EFFLUX PROTEIN MATE FAMILY"/>
    <property type="match status" value="1"/>
</dbReference>
<evidence type="ECO:0000256" key="2">
    <source>
        <dbReference type="ARBA" id="ARBA00010199"/>
    </source>
</evidence>
<organism evidence="9 10">
    <name type="scientific">Evansella cellulosilytica (strain ATCC 21833 / DSM 2522 / FERM P-1141 / JCM 9156 / N-4)</name>
    <name type="common">Bacillus cellulosilyticus</name>
    <dbReference type="NCBI Taxonomy" id="649639"/>
    <lineage>
        <taxon>Bacteria</taxon>
        <taxon>Bacillati</taxon>
        <taxon>Bacillota</taxon>
        <taxon>Bacilli</taxon>
        <taxon>Bacillales</taxon>
        <taxon>Bacillaceae</taxon>
        <taxon>Evansella</taxon>
    </lineage>
</organism>
<keyword evidence="7 8" id="KW-0472">Membrane</keyword>
<feature type="transmembrane region" description="Helical" evidence="8">
    <location>
        <begin position="276"/>
        <end position="304"/>
    </location>
</feature>
<feature type="transmembrane region" description="Helical" evidence="8">
    <location>
        <begin position="191"/>
        <end position="215"/>
    </location>
</feature>
<protein>
    <submittedName>
        <fullName evidence="9">MATE efflux family protein</fullName>
    </submittedName>
</protein>
<accession>E6TY08</accession>
<keyword evidence="10" id="KW-1185">Reference proteome</keyword>
<dbReference type="EMBL" id="CP002394">
    <property type="protein sequence ID" value="ADU31221.1"/>
    <property type="molecule type" value="Genomic_DNA"/>
</dbReference>
<feature type="transmembrane region" description="Helical" evidence="8">
    <location>
        <begin position="12"/>
        <end position="31"/>
    </location>
</feature>
<evidence type="ECO:0000256" key="1">
    <source>
        <dbReference type="ARBA" id="ARBA00004651"/>
    </source>
</evidence>
<dbReference type="PIRSF" id="PIRSF006603">
    <property type="entry name" value="DinF"/>
    <property type="match status" value="1"/>
</dbReference>
<dbReference type="GO" id="GO:0005886">
    <property type="term" value="C:plasma membrane"/>
    <property type="evidence" value="ECO:0007669"/>
    <property type="project" value="UniProtKB-SubCell"/>
</dbReference>
<dbReference type="HOGENOM" id="CLU_012893_5_3_9"/>
<dbReference type="KEGG" id="bco:Bcell_2971"/>
<keyword evidence="3" id="KW-0813">Transport</keyword>
<dbReference type="InterPro" id="IPR048279">
    <property type="entry name" value="MdtK-like"/>
</dbReference>
<proteinExistence type="inferred from homology"/>
<evidence type="ECO:0000313" key="10">
    <source>
        <dbReference type="Proteomes" id="UP000001401"/>
    </source>
</evidence>
<dbReference type="eggNOG" id="COG0534">
    <property type="taxonomic scope" value="Bacteria"/>
</dbReference>
<keyword evidence="6 8" id="KW-1133">Transmembrane helix</keyword>
<sequence>MSSNKEKAAKITLFALTWPIFVEILLHMLMGNVDTIMLSQYNDNAVASVGVSNQIMSVIIVMFGFVAAGTTILIAQNIGAKKKEKASQISVVSIAANLLFGILLSLSLLLFGKPVLLAMNIPEELIADSLIYLQIVGGTLFIQSVIMTLGAVVKSYGFTKDAMYVTLGMNILNVIGNYVLIFGAFGAPELGVTGVAISTAISRAIGLVILFICLYKRVNGYLPWNYLFEKFPKEEIQQLLKIGIPSAGEQLAYNLSQMVITAFIATMGTVELTTRVYAFNIIMFAMLFSIAIGQGTQILIGYLVGEKQINKAYERCLKSLWIGVAISTFFMITLSLFRETLLSLFTSNPEIIQIGSLLLLISIILEPGRAFNLIVINALRAAGDVRYPAYIGIICMWGVSVTVSYTAGIMFGLGLIGVWIAMILDEWIRGILMLRRWNSKKWVTMSFVNEEGKNS</sequence>
<feature type="transmembrane region" description="Helical" evidence="8">
    <location>
        <begin position="51"/>
        <end position="75"/>
    </location>
</feature>
<evidence type="ECO:0000256" key="3">
    <source>
        <dbReference type="ARBA" id="ARBA00022448"/>
    </source>
</evidence>
<keyword evidence="5 8" id="KW-0812">Transmembrane</keyword>
<dbReference type="RefSeq" id="WP_013489552.1">
    <property type="nucleotide sequence ID" value="NC_014829.1"/>
</dbReference>
<feature type="transmembrane region" description="Helical" evidence="8">
    <location>
        <begin position="131"/>
        <end position="152"/>
    </location>
</feature>
<feature type="transmembrane region" description="Helical" evidence="8">
    <location>
        <begin position="87"/>
        <end position="111"/>
    </location>
</feature>
<evidence type="ECO:0000313" key="9">
    <source>
        <dbReference type="EMBL" id="ADU31221.1"/>
    </source>
</evidence>
<dbReference type="CDD" id="cd13134">
    <property type="entry name" value="MATE_like_8"/>
    <property type="match status" value="1"/>
</dbReference>
<evidence type="ECO:0000256" key="5">
    <source>
        <dbReference type="ARBA" id="ARBA00022692"/>
    </source>
</evidence>
<feature type="transmembrane region" description="Helical" evidence="8">
    <location>
        <begin position="164"/>
        <end position="185"/>
    </location>
</feature>